<dbReference type="InterPro" id="IPR010331">
    <property type="entry name" value="ExoD"/>
</dbReference>
<feature type="transmembrane region" description="Helical" evidence="1">
    <location>
        <begin position="140"/>
        <end position="158"/>
    </location>
</feature>
<dbReference type="EMBL" id="JBHSRS010000015">
    <property type="protein sequence ID" value="MFC6280965.1"/>
    <property type="molecule type" value="Genomic_DNA"/>
</dbReference>
<keyword evidence="3" id="KW-1185">Reference proteome</keyword>
<dbReference type="PANTHER" id="PTHR41795:SF1">
    <property type="entry name" value="EXOPOLYSACCHARIDE SYNTHESIS PROTEIN"/>
    <property type="match status" value="1"/>
</dbReference>
<proteinExistence type="predicted"/>
<dbReference type="PANTHER" id="PTHR41795">
    <property type="entry name" value="EXOPOLYSACCHARIDE SYNTHESIS PROTEIN"/>
    <property type="match status" value="1"/>
</dbReference>
<name>A0ABW1TUS0_9BURK</name>
<keyword evidence="1" id="KW-0472">Membrane</keyword>
<dbReference type="Proteomes" id="UP001596270">
    <property type="component" value="Unassembled WGS sequence"/>
</dbReference>
<evidence type="ECO:0000313" key="2">
    <source>
        <dbReference type="EMBL" id="MFC6280965.1"/>
    </source>
</evidence>
<reference evidence="3" key="1">
    <citation type="journal article" date="2019" name="Int. J. Syst. Evol. Microbiol.">
        <title>The Global Catalogue of Microorganisms (GCM) 10K type strain sequencing project: providing services to taxonomists for standard genome sequencing and annotation.</title>
        <authorList>
            <consortium name="The Broad Institute Genomics Platform"/>
            <consortium name="The Broad Institute Genome Sequencing Center for Infectious Disease"/>
            <person name="Wu L."/>
            <person name="Ma J."/>
        </authorList>
    </citation>
    <scope>NUCLEOTIDE SEQUENCE [LARGE SCALE GENOMIC DNA]</scope>
    <source>
        <strain evidence="3">CCUG 39402</strain>
    </source>
</reference>
<sequence>MIELDSLVQLALDHSKRRITIADMVHALGDGSLKMLILFFALPNSVPTLPGTSTILCLPLLFLTMQMALCQSPWMPAWLARQSLSRKDFATLVLRLKTLSTRIDRICIPRLGRYVGCGAIRVAGFLGILLSAVLVLPLPLVNVPCGIALVLLSLGNLYKDGLFSILGFITGFASLGLAAGVVIFSWRIGHQILLSWRF</sequence>
<accession>A0ABW1TUS0</accession>
<evidence type="ECO:0000256" key="1">
    <source>
        <dbReference type="SAM" id="Phobius"/>
    </source>
</evidence>
<dbReference type="RefSeq" id="WP_371436083.1">
    <property type="nucleotide sequence ID" value="NZ_JBHSRS010000015.1"/>
</dbReference>
<evidence type="ECO:0000313" key="3">
    <source>
        <dbReference type="Proteomes" id="UP001596270"/>
    </source>
</evidence>
<keyword evidence="1" id="KW-0812">Transmembrane</keyword>
<keyword evidence="1" id="KW-1133">Transmembrane helix</keyword>
<comment type="caution">
    <text evidence="2">The sequence shown here is derived from an EMBL/GenBank/DDBJ whole genome shotgun (WGS) entry which is preliminary data.</text>
</comment>
<dbReference type="Pfam" id="PF06055">
    <property type="entry name" value="ExoD"/>
    <property type="match status" value="1"/>
</dbReference>
<organism evidence="2 3">
    <name type="scientific">Polaromonas aquatica</name>
    <dbReference type="NCBI Taxonomy" id="332657"/>
    <lineage>
        <taxon>Bacteria</taxon>
        <taxon>Pseudomonadati</taxon>
        <taxon>Pseudomonadota</taxon>
        <taxon>Betaproteobacteria</taxon>
        <taxon>Burkholderiales</taxon>
        <taxon>Comamonadaceae</taxon>
        <taxon>Polaromonas</taxon>
    </lineage>
</organism>
<feature type="transmembrane region" description="Helical" evidence="1">
    <location>
        <begin position="165"/>
        <end position="188"/>
    </location>
</feature>
<gene>
    <name evidence="2" type="ORF">ACFQND_06945</name>
</gene>
<dbReference type="PIRSF" id="PIRSF033239">
    <property type="entry name" value="ExoD"/>
    <property type="match status" value="1"/>
</dbReference>
<protein>
    <submittedName>
        <fullName evidence="2">Exopolysaccharide biosynthesis protein</fullName>
    </submittedName>
</protein>